<reference evidence="9" key="1">
    <citation type="submission" date="2021-01" db="EMBL/GenBank/DDBJ databases">
        <authorList>
            <person name="Corre E."/>
            <person name="Pelletier E."/>
            <person name="Niang G."/>
            <person name="Scheremetjew M."/>
            <person name="Finn R."/>
            <person name="Kale V."/>
            <person name="Holt S."/>
            <person name="Cochrane G."/>
            <person name="Meng A."/>
            <person name="Brown T."/>
            <person name="Cohen L."/>
        </authorList>
    </citation>
    <scope>NUCLEOTIDE SEQUENCE</scope>
    <source>
        <strain evidence="9">CCMP127</strain>
    </source>
</reference>
<keyword evidence="3 7" id="KW-0812">Transmembrane</keyword>
<organism evidence="9">
    <name type="scientific">Amphora coffeiformis</name>
    <dbReference type="NCBI Taxonomy" id="265554"/>
    <lineage>
        <taxon>Eukaryota</taxon>
        <taxon>Sar</taxon>
        <taxon>Stramenopiles</taxon>
        <taxon>Ochrophyta</taxon>
        <taxon>Bacillariophyta</taxon>
        <taxon>Bacillariophyceae</taxon>
        <taxon>Bacillariophycidae</taxon>
        <taxon>Thalassiophysales</taxon>
        <taxon>Catenulaceae</taxon>
        <taxon>Amphora</taxon>
    </lineage>
</organism>
<feature type="transmembrane region" description="Helical" evidence="7">
    <location>
        <begin position="213"/>
        <end position="232"/>
    </location>
</feature>
<evidence type="ECO:0000256" key="6">
    <source>
        <dbReference type="SAM" id="MobiDB-lite"/>
    </source>
</evidence>
<comment type="similarity">
    <text evidence="2">Belongs to the multi antimicrobial extrusion (MATE) (TC 2.A.66.1) family.</text>
</comment>
<dbReference type="GO" id="GO:0015297">
    <property type="term" value="F:antiporter activity"/>
    <property type="evidence" value="ECO:0007669"/>
    <property type="project" value="InterPro"/>
</dbReference>
<dbReference type="AlphaFoldDB" id="A0A7S3KZX6"/>
<feature type="transmembrane region" description="Helical" evidence="7">
    <location>
        <begin position="499"/>
        <end position="518"/>
    </location>
</feature>
<evidence type="ECO:0000256" key="1">
    <source>
        <dbReference type="ARBA" id="ARBA00004141"/>
    </source>
</evidence>
<feature type="region of interest" description="Disordered" evidence="6">
    <location>
        <begin position="37"/>
        <end position="66"/>
    </location>
</feature>
<dbReference type="InterPro" id="IPR044644">
    <property type="entry name" value="DinF-like"/>
</dbReference>
<dbReference type="EMBL" id="HBIM01002595">
    <property type="protein sequence ID" value="CAE0404090.1"/>
    <property type="molecule type" value="Transcribed_RNA"/>
</dbReference>
<feature type="transmembrane region" description="Helical" evidence="7">
    <location>
        <begin position="538"/>
        <end position="559"/>
    </location>
</feature>
<protein>
    <recommendedName>
        <fullName evidence="10">Protein DETOXIFICATION</fullName>
    </recommendedName>
</protein>
<feature type="compositionally biased region" description="Polar residues" evidence="6">
    <location>
        <begin position="37"/>
        <end position="55"/>
    </location>
</feature>
<evidence type="ECO:0000313" key="9">
    <source>
        <dbReference type="EMBL" id="CAE0404090.1"/>
    </source>
</evidence>
<keyword evidence="8" id="KW-0732">Signal</keyword>
<feature type="transmembrane region" description="Helical" evidence="7">
    <location>
        <begin position="261"/>
        <end position="280"/>
    </location>
</feature>
<dbReference type="GO" id="GO:0042910">
    <property type="term" value="F:xenobiotic transmembrane transporter activity"/>
    <property type="evidence" value="ECO:0007669"/>
    <property type="project" value="InterPro"/>
</dbReference>
<feature type="transmembrane region" description="Helical" evidence="7">
    <location>
        <begin position="610"/>
        <end position="631"/>
    </location>
</feature>
<accession>A0A7S3KZX6</accession>
<evidence type="ECO:0000256" key="2">
    <source>
        <dbReference type="ARBA" id="ARBA00010199"/>
    </source>
</evidence>
<evidence type="ECO:0000256" key="7">
    <source>
        <dbReference type="SAM" id="Phobius"/>
    </source>
</evidence>
<dbReference type="GO" id="GO:0016020">
    <property type="term" value="C:membrane"/>
    <property type="evidence" value="ECO:0007669"/>
    <property type="project" value="UniProtKB-SubCell"/>
</dbReference>
<feature type="region of interest" description="Disordered" evidence="6">
    <location>
        <begin position="414"/>
        <end position="438"/>
    </location>
</feature>
<sequence>MRVMKSPRSNDGYSWLMLLVALGTVSTCAAFQTSLPGSSGRISTSLSATTTQKQRSPWKGPYGARNNKPAMVTSAPRLTPLQQSSSVSGGFAGQHGAPRRPLLGRPLARLNQMRQNIFAKTSEKVPSYSNLLKFCGTTVLIWLSEPLLSLVDTTVVGWSQGASSVIQLASMGPATTLMDTLLYMTYFLALSTTNLLTQGLAQKDWRGLQRWTSYLLTTAVVVGGCVSALMMSPAGPALLNSLAGSAASPELLAYATKYTRIRALVAPFSVLGMVAQSFCLANLKSRAPLMAVAAASVINIAGDVMLRSHGVVGAAIATAVASTCATGILLRAVRTQFLQWRQLEKEEWKQEQETQAIRQELYAETDLDISSMTQTPHLPNGTEAFVLEEEMEPLAPSTTTAVLEGKPAPELMESASISSQSEGQGEATENKSLEVSTEPPPAIPFLSIPSRQSLLKLATLSGPLAVNMWAKMASYAALTIKVTSFGVTNLAAHNVLMRLFFLLGTTADAMGAAAQAFLPPCMYPLDKNAFRATLDRLRGMTGLIAVLLGQATLGLVHYAGPYIARDGAMRVALSGQAQLLAAALFLHPLVVMMEGTVIATRDFGNLMTSYAVALAVHCFSLGTASSFTGVWKAMVIFQTLRFVNLNMFRRKNPLKDEVPVPAVEAA</sequence>
<keyword evidence="5 7" id="KW-0472">Membrane</keyword>
<dbReference type="PANTHER" id="PTHR42893:SF9">
    <property type="entry name" value="PROTEIN DETOXIFICATION 46, CHLOROPLASTIC"/>
    <property type="match status" value="1"/>
</dbReference>
<evidence type="ECO:0000256" key="3">
    <source>
        <dbReference type="ARBA" id="ARBA00022692"/>
    </source>
</evidence>
<feature type="chain" id="PRO_5030900167" description="Protein DETOXIFICATION" evidence="8">
    <location>
        <begin position="31"/>
        <end position="666"/>
    </location>
</feature>
<evidence type="ECO:0000256" key="8">
    <source>
        <dbReference type="SAM" id="SignalP"/>
    </source>
</evidence>
<dbReference type="InterPro" id="IPR002528">
    <property type="entry name" value="MATE_fam"/>
</dbReference>
<evidence type="ECO:0000256" key="4">
    <source>
        <dbReference type="ARBA" id="ARBA00022989"/>
    </source>
</evidence>
<keyword evidence="4 7" id="KW-1133">Transmembrane helix</keyword>
<feature type="transmembrane region" description="Helical" evidence="7">
    <location>
        <begin position="287"/>
        <end position="306"/>
    </location>
</feature>
<evidence type="ECO:0008006" key="10">
    <source>
        <dbReference type="Google" id="ProtNLM"/>
    </source>
</evidence>
<name>A0A7S3KZX6_9STRA</name>
<evidence type="ECO:0000256" key="5">
    <source>
        <dbReference type="ARBA" id="ARBA00023136"/>
    </source>
</evidence>
<proteinExistence type="inferred from homology"/>
<feature type="signal peptide" evidence="8">
    <location>
        <begin position="1"/>
        <end position="30"/>
    </location>
</feature>
<feature type="transmembrane region" description="Helical" evidence="7">
    <location>
        <begin position="312"/>
        <end position="333"/>
    </location>
</feature>
<dbReference type="Pfam" id="PF01554">
    <property type="entry name" value="MatE"/>
    <property type="match status" value="1"/>
</dbReference>
<gene>
    <name evidence="9" type="ORF">ACOF00016_LOCUS2267</name>
</gene>
<comment type="subcellular location">
    <subcellularLocation>
        <location evidence="1">Membrane</location>
        <topology evidence="1">Multi-pass membrane protein</topology>
    </subcellularLocation>
</comment>
<dbReference type="PANTHER" id="PTHR42893">
    <property type="entry name" value="PROTEIN DETOXIFICATION 44, CHLOROPLASTIC-RELATED"/>
    <property type="match status" value="1"/>
</dbReference>